<reference evidence="1 2" key="1">
    <citation type="submission" date="2016-09" db="EMBL/GenBank/DDBJ databases">
        <authorList>
            <person name="Capua I."/>
            <person name="De Benedictis P."/>
            <person name="Joannis T."/>
            <person name="Lombin L.H."/>
            <person name="Cattoli G."/>
        </authorList>
    </citation>
    <scope>NUCLEOTIDE SEQUENCE [LARGE SCALE GENOMIC DNA]</scope>
    <source>
        <strain evidence="1 2">GluBS11</strain>
    </source>
</reference>
<sequence>MLLHKKIKRLRPHFKCSTQIIRNSFFFENLLNVTDDRLRQINIFRRIPYEEVLQMSENEGYRGFEWMSLQFL</sequence>
<name>A0A1D3TUC1_9FIRM</name>
<dbReference type="AlphaFoldDB" id="A0A1D3TUC1"/>
<dbReference type="EMBL" id="FMKA01000012">
    <property type="protein sequence ID" value="SCP97664.1"/>
    <property type="molecule type" value="Genomic_DNA"/>
</dbReference>
<dbReference type="Proteomes" id="UP000199315">
    <property type="component" value="Unassembled WGS sequence"/>
</dbReference>
<evidence type="ECO:0000313" key="1">
    <source>
        <dbReference type="EMBL" id="SCP97664.1"/>
    </source>
</evidence>
<protein>
    <submittedName>
        <fullName evidence="1">Uncharacterized protein</fullName>
    </submittedName>
</protein>
<organism evidence="1 2">
    <name type="scientific">Anaerobium acetethylicum</name>
    <dbReference type="NCBI Taxonomy" id="1619234"/>
    <lineage>
        <taxon>Bacteria</taxon>
        <taxon>Bacillati</taxon>
        <taxon>Bacillota</taxon>
        <taxon>Clostridia</taxon>
        <taxon>Lachnospirales</taxon>
        <taxon>Lachnospiraceae</taxon>
        <taxon>Anaerobium</taxon>
    </lineage>
</organism>
<accession>A0A1D3TUC1</accession>
<evidence type="ECO:0000313" key="2">
    <source>
        <dbReference type="Proteomes" id="UP000199315"/>
    </source>
</evidence>
<keyword evidence="2" id="KW-1185">Reference proteome</keyword>
<proteinExistence type="predicted"/>
<gene>
    <name evidence="1" type="ORF">SAMN05421730_101281</name>
</gene>
<dbReference type="RefSeq" id="WP_091234007.1">
    <property type="nucleotide sequence ID" value="NZ_FMKA01000012.1"/>
</dbReference>